<keyword evidence="2" id="KW-0596">Phosphopantetheine</keyword>
<keyword evidence="3" id="KW-0597">Phosphoprotein</keyword>
<dbReference type="GO" id="GO:0004315">
    <property type="term" value="F:3-oxoacyl-[acyl-carrier-protein] synthase activity"/>
    <property type="evidence" value="ECO:0007669"/>
    <property type="project" value="InterPro"/>
</dbReference>
<dbReference type="Pfam" id="PF00550">
    <property type="entry name" value="PP-binding"/>
    <property type="match status" value="1"/>
</dbReference>
<dbReference type="CDD" id="cd00833">
    <property type="entry name" value="PKS"/>
    <property type="match status" value="1"/>
</dbReference>
<dbReference type="GO" id="GO:0031177">
    <property type="term" value="F:phosphopantetheine binding"/>
    <property type="evidence" value="ECO:0007669"/>
    <property type="project" value="InterPro"/>
</dbReference>
<dbReference type="InterPro" id="IPR001753">
    <property type="entry name" value="Enoyl-CoA_hydra/iso"/>
</dbReference>
<dbReference type="EMBL" id="CP046441">
    <property type="protein sequence ID" value="QGT80915.1"/>
    <property type="molecule type" value="Genomic_DNA"/>
</dbReference>
<evidence type="ECO:0000256" key="2">
    <source>
        <dbReference type="ARBA" id="ARBA00022450"/>
    </source>
</evidence>
<sequence length="916" mass="97679">MDIEMLRQRLASEMGLNSSLRDEVLQARDIDDHGAVRPVVGDEDIAIVGMSCRFPGGQDPWEFYRSLMEGRDLFSGLPDDRWPDASGAGTQGLKVALLDDVLSFDHKTFSLSARESEALDPHHRLLLEEVQRAIIASKSDPTNFGARRTGVFVAMYNQDFAHYARWGCWEELSKLYLATGNAHCILANRISYLFNLQGPSEIIDTACSSALVALHRACQAIRSGECEQAVVGAVSLLLEPGRLSMLNKLGLLSDTGICSPFDHAADGQVMGEGVGAVILKTLGAARRDGDPVLGVIVGSAVQHQGKGDGSLVLPSADAQRTLVENLLSARNLVPSDVSYVEAHGNGGGGDGIELQAMQSVYGPQVCLGSVKGNVGFLEAAGGFSQLAKVLGAIRFGVMPATRNHQRLPDSAGTTPILNRPSALSELAAPASFIAAINSYGLGGVNAHLLLTPDPDPERQAPAIPPIGASRRSFPLPRLMWEATDIRPPQAPVKNLAGTTVPDMLTAVCAWVAKQAQVELAHVGVDQPISRLGLDSIALTGFCSLVRRALDVNVQASAFGASPTPLQMADALETLIQSREAGGVESLAALAEMMDILPGNQRVPVDLLARQHEIERQYQTLSAELGPPCTLALAALAARYRETFDLLQDTSANLWVFLHTDEGNTFDLPALEALVDILTAASQAADAALIKGVFLSHRGRNFSLGGNRQAFVNDAEQHNYGALALVAGKYRELLDLLEQMPCLTYGIAYGSAQGGGFELLMALDYQFIWPGAMVGVPEIKSGLIAGMGGISYMASVVGAARAATLNLTGELLTSEAAVGLGLLSALADSPFRDAQRFDSGLPNKQVAVRIMKLLRQEKLALMRRDITAWVASVNAGEFMEFSDRIREDFHLIAQSGVVQTEEPLAASTHLGNRHGAQ</sequence>
<dbReference type="InterPro" id="IPR018201">
    <property type="entry name" value="Ketoacyl_synth_AS"/>
</dbReference>
<evidence type="ECO:0000259" key="5">
    <source>
        <dbReference type="PROSITE" id="PS50075"/>
    </source>
</evidence>
<dbReference type="PROSITE" id="PS50075">
    <property type="entry name" value="CARRIER"/>
    <property type="match status" value="1"/>
</dbReference>
<feature type="domain" description="Ketosynthase family 3 (KS3)" evidence="6">
    <location>
        <begin position="42"/>
        <end position="452"/>
    </location>
</feature>
<dbReference type="Pfam" id="PF02801">
    <property type="entry name" value="Ketoacyl-synt_C"/>
    <property type="match status" value="1"/>
</dbReference>
<dbReference type="InterPro" id="IPR014030">
    <property type="entry name" value="Ketoacyl_synth_N"/>
</dbReference>
<dbReference type="InterPro" id="IPR029045">
    <property type="entry name" value="ClpP/crotonase-like_dom_sf"/>
</dbReference>
<dbReference type="SUPFAM" id="SSF47336">
    <property type="entry name" value="ACP-like"/>
    <property type="match status" value="1"/>
</dbReference>
<dbReference type="GO" id="GO:0006633">
    <property type="term" value="P:fatty acid biosynthetic process"/>
    <property type="evidence" value="ECO:0007669"/>
    <property type="project" value="InterPro"/>
</dbReference>
<dbReference type="InterPro" id="IPR014031">
    <property type="entry name" value="Ketoacyl_synth_C"/>
</dbReference>
<accession>A0AAE6QHU3</accession>
<dbReference type="SUPFAM" id="SSF53901">
    <property type="entry name" value="Thiolase-like"/>
    <property type="match status" value="2"/>
</dbReference>
<dbReference type="SMART" id="SM00825">
    <property type="entry name" value="PKS_KS"/>
    <property type="match status" value="1"/>
</dbReference>
<evidence type="ECO:0000256" key="1">
    <source>
        <dbReference type="ARBA" id="ARBA00005194"/>
    </source>
</evidence>
<dbReference type="InterPro" id="IPR016039">
    <property type="entry name" value="Thiolase-like"/>
</dbReference>
<comment type="pathway">
    <text evidence="1">Lipid metabolism; fatty acid biosynthesis.</text>
</comment>
<dbReference type="Pfam" id="PF00378">
    <property type="entry name" value="ECH_1"/>
    <property type="match status" value="1"/>
</dbReference>
<organism evidence="7 8">
    <name type="scientific">Pseudomonas coronafaciens pv. coronafaciens</name>
    <dbReference type="NCBI Taxonomy" id="235275"/>
    <lineage>
        <taxon>Bacteria</taxon>
        <taxon>Pseudomonadati</taxon>
        <taxon>Pseudomonadota</taxon>
        <taxon>Gammaproteobacteria</taxon>
        <taxon>Pseudomonadales</taxon>
        <taxon>Pseudomonadaceae</taxon>
        <taxon>Pseudomonas</taxon>
        <taxon>Pseudomonas coronafaciens</taxon>
    </lineage>
</organism>
<dbReference type="PROSITE" id="PS00606">
    <property type="entry name" value="KS3_1"/>
    <property type="match status" value="1"/>
</dbReference>
<dbReference type="SUPFAM" id="SSF52096">
    <property type="entry name" value="ClpP/crotonase"/>
    <property type="match status" value="1"/>
</dbReference>
<evidence type="ECO:0000313" key="7">
    <source>
        <dbReference type="EMBL" id="QGT80915.1"/>
    </source>
</evidence>
<evidence type="ECO:0000259" key="6">
    <source>
        <dbReference type="PROSITE" id="PS52004"/>
    </source>
</evidence>
<dbReference type="Pfam" id="PF00109">
    <property type="entry name" value="ketoacyl-synt"/>
    <property type="match status" value="1"/>
</dbReference>
<dbReference type="GO" id="GO:0004312">
    <property type="term" value="F:fatty acid synthase activity"/>
    <property type="evidence" value="ECO:0007669"/>
    <property type="project" value="TreeGrafter"/>
</dbReference>
<dbReference type="InterPro" id="IPR020841">
    <property type="entry name" value="PKS_Beta-ketoAc_synthase_dom"/>
</dbReference>
<keyword evidence="4" id="KW-0808">Transferase</keyword>
<evidence type="ECO:0000313" key="8">
    <source>
        <dbReference type="Proteomes" id="UP000423413"/>
    </source>
</evidence>
<proteinExistence type="predicted"/>
<dbReference type="SMART" id="SM00823">
    <property type="entry name" value="PKS_PP"/>
    <property type="match status" value="1"/>
</dbReference>
<dbReference type="Proteomes" id="UP000423413">
    <property type="component" value="Chromosome"/>
</dbReference>
<dbReference type="InterPro" id="IPR050091">
    <property type="entry name" value="PKS_NRPS_Biosynth_Enz"/>
</dbReference>
<dbReference type="InterPro" id="IPR036736">
    <property type="entry name" value="ACP-like_sf"/>
</dbReference>
<dbReference type="CDD" id="cd06558">
    <property type="entry name" value="crotonase-like"/>
    <property type="match status" value="1"/>
</dbReference>
<dbReference type="PROSITE" id="PS52004">
    <property type="entry name" value="KS3_2"/>
    <property type="match status" value="1"/>
</dbReference>
<evidence type="ECO:0000256" key="3">
    <source>
        <dbReference type="ARBA" id="ARBA00022553"/>
    </source>
</evidence>
<gene>
    <name evidence="7" type="ORF">GMO17_06830</name>
</gene>
<evidence type="ECO:0000256" key="4">
    <source>
        <dbReference type="ARBA" id="ARBA00022679"/>
    </source>
</evidence>
<name>A0AAE6QHU3_9PSED</name>
<dbReference type="InterPro" id="IPR009081">
    <property type="entry name" value="PP-bd_ACP"/>
</dbReference>
<dbReference type="PANTHER" id="PTHR43775">
    <property type="entry name" value="FATTY ACID SYNTHASE"/>
    <property type="match status" value="1"/>
</dbReference>
<dbReference type="InterPro" id="IPR020806">
    <property type="entry name" value="PKS_PP-bd"/>
</dbReference>
<feature type="domain" description="Carrier" evidence="5">
    <location>
        <begin position="501"/>
        <end position="575"/>
    </location>
</feature>
<protein>
    <submittedName>
        <fullName evidence="7">Uncharacterized protein</fullName>
    </submittedName>
</protein>
<dbReference type="AlphaFoldDB" id="A0AAE6QHU3"/>
<dbReference type="Gene3D" id="3.90.226.10">
    <property type="entry name" value="2-enoyl-CoA Hydratase, Chain A, domain 1"/>
    <property type="match status" value="1"/>
</dbReference>
<reference evidence="7 8" key="1">
    <citation type="submission" date="2019-11" db="EMBL/GenBank/DDBJ databases">
        <title>Complete genome sequence of Pseudomonas syringae pv. coronafaciens isolate B19001 originated in imported oat cereal.</title>
        <authorList>
            <person name="Kim S.M."/>
            <person name="Lee B.C."/>
            <person name="Seo S.J."/>
            <person name="Lee J.E."/>
            <person name="Choi N.J."/>
            <person name="Park J.H."/>
        </authorList>
    </citation>
    <scope>NUCLEOTIDE SEQUENCE [LARGE SCALE GENOMIC DNA]</scope>
    <source>
        <strain evidence="7 8">B19001</strain>
    </source>
</reference>
<dbReference type="PANTHER" id="PTHR43775:SF37">
    <property type="entry name" value="SI:DKEY-61P9.11"/>
    <property type="match status" value="1"/>
</dbReference>
<dbReference type="Gene3D" id="1.10.1200.10">
    <property type="entry name" value="ACP-like"/>
    <property type="match status" value="1"/>
</dbReference>
<dbReference type="Gene3D" id="3.40.47.10">
    <property type="match status" value="1"/>
</dbReference>